<comment type="caution">
    <text evidence="1">The sequence shown here is derived from an EMBL/GenBank/DDBJ whole genome shotgun (WGS) entry which is preliminary data.</text>
</comment>
<reference evidence="1" key="1">
    <citation type="journal article" date="2021" name="Genome Biol. Evol.">
        <title>A High-Quality Reference Genome for a Parasitic Bivalve with Doubly Uniparental Inheritance (Bivalvia: Unionida).</title>
        <authorList>
            <person name="Smith C.H."/>
        </authorList>
    </citation>
    <scope>NUCLEOTIDE SEQUENCE</scope>
    <source>
        <strain evidence="1">CHS0354</strain>
    </source>
</reference>
<dbReference type="EMBL" id="JAEAOA010002216">
    <property type="protein sequence ID" value="KAK3606235.1"/>
    <property type="molecule type" value="Genomic_DNA"/>
</dbReference>
<reference evidence="1" key="3">
    <citation type="submission" date="2023-05" db="EMBL/GenBank/DDBJ databases">
        <authorList>
            <person name="Smith C.H."/>
        </authorList>
    </citation>
    <scope>NUCLEOTIDE SEQUENCE</scope>
    <source>
        <strain evidence="1">CHS0354</strain>
        <tissue evidence="1">Mantle</tissue>
    </source>
</reference>
<name>A0AAE0TAD5_9BIVA</name>
<gene>
    <name evidence="1" type="ORF">CHS0354_037909</name>
</gene>
<keyword evidence="2" id="KW-1185">Reference proteome</keyword>
<dbReference type="Proteomes" id="UP001195483">
    <property type="component" value="Unassembled WGS sequence"/>
</dbReference>
<proteinExistence type="predicted"/>
<protein>
    <submittedName>
        <fullName evidence="1">Uncharacterized protein</fullName>
    </submittedName>
</protein>
<sequence length="157" mass="17225">MIVGIQERLPLVVTKSAQPPSLFLECYSQNPVTSANFLSRPLGQFLQASPGLAACGGIHEMIRCTFKEVKPSFGPCSRHMVSFLEGGLPKARPRVEQAAKVSCALYRCNPGNVGPIDRKLSFLIYQECFVSWGDCKSTRLLGVDRKASIPPEAREQV</sequence>
<reference evidence="1" key="2">
    <citation type="journal article" date="2021" name="Genome Biol. Evol.">
        <title>Developing a high-quality reference genome for a parasitic bivalve with doubly uniparental inheritance (Bivalvia: Unionida).</title>
        <authorList>
            <person name="Smith C.H."/>
        </authorList>
    </citation>
    <scope>NUCLEOTIDE SEQUENCE</scope>
    <source>
        <strain evidence="1">CHS0354</strain>
        <tissue evidence="1">Mantle</tissue>
    </source>
</reference>
<evidence type="ECO:0000313" key="1">
    <source>
        <dbReference type="EMBL" id="KAK3606235.1"/>
    </source>
</evidence>
<accession>A0AAE0TAD5</accession>
<organism evidence="1 2">
    <name type="scientific">Potamilus streckersoni</name>
    <dbReference type="NCBI Taxonomy" id="2493646"/>
    <lineage>
        <taxon>Eukaryota</taxon>
        <taxon>Metazoa</taxon>
        <taxon>Spiralia</taxon>
        <taxon>Lophotrochozoa</taxon>
        <taxon>Mollusca</taxon>
        <taxon>Bivalvia</taxon>
        <taxon>Autobranchia</taxon>
        <taxon>Heteroconchia</taxon>
        <taxon>Palaeoheterodonta</taxon>
        <taxon>Unionida</taxon>
        <taxon>Unionoidea</taxon>
        <taxon>Unionidae</taxon>
        <taxon>Ambleminae</taxon>
        <taxon>Lampsilini</taxon>
        <taxon>Potamilus</taxon>
    </lineage>
</organism>
<dbReference type="AlphaFoldDB" id="A0AAE0TAD5"/>
<evidence type="ECO:0000313" key="2">
    <source>
        <dbReference type="Proteomes" id="UP001195483"/>
    </source>
</evidence>